<feature type="binding site" evidence="2">
    <location>
        <position position="95"/>
    </location>
    <ligand>
        <name>substrate</name>
    </ligand>
</feature>
<dbReference type="Proteomes" id="UP000032633">
    <property type="component" value="Chromosome"/>
</dbReference>
<feature type="active site" description="Nucleophile" evidence="1">
    <location>
        <position position="185"/>
    </location>
</feature>
<dbReference type="PANTHER" id="PTHR40111:SF1">
    <property type="entry name" value="CEPHALOSPORIN-C DEACETYLASE"/>
    <property type="match status" value="1"/>
</dbReference>
<gene>
    <name evidence="4" type="ORF">VN24_12235</name>
</gene>
<sequence length="332" mass="36507">MNVITRRREELLMYMPPLTQGKEKLEAYWQPQLQAASAKPLRGARNRTEDDFFPGTEVYRVSYEGYDDTPLHGWFMVPPVRSSDKLPCIVIYPGYTSDSGYPDKHASWLLQGFCVFAVDVRGQGGETGNRLQADSGQSKGWITQGIADGGTPYYLAVLIDALRAIEFAAEQPEVDPARIVAAGASQGGGLALGAAALSGMGREAAAAGTPPSFTPVRAVLADIPNLCHLDYAIMHSTGSMTEAARYLNRYPDRLPDVLCNLARFDMMNLACCIKAPVLMSVGWKDTVCPPETVYAAYNRIHAVKAIRDYPFAGHEVPSYHSLERMRFLQKHL</sequence>
<dbReference type="HOGENOM" id="CLU_054209_1_0_9"/>
<dbReference type="GO" id="GO:0005976">
    <property type="term" value="P:polysaccharide metabolic process"/>
    <property type="evidence" value="ECO:0007669"/>
    <property type="project" value="TreeGrafter"/>
</dbReference>
<evidence type="ECO:0000256" key="1">
    <source>
        <dbReference type="PIRSR" id="PIRSR639069-1"/>
    </source>
</evidence>
<dbReference type="Pfam" id="PF05448">
    <property type="entry name" value="AXE1"/>
    <property type="match status" value="1"/>
</dbReference>
<dbReference type="PANTHER" id="PTHR40111">
    <property type="entry name" value="CEPHALOSPORIN-C DEACETYLASE"/>
    <property type="match status" value="1"/>
</dbReference>
<evidence type="ECO:0000259" key="3">
    <source>
        <dbReference type="Pfam" id="PF05448"/>
    </source>
</evidence>
<dbReference type="PATRIC" id="fig|1126833.4.peg.2683"/>
<protein>
    <recommendedName>
        <fullName evidence="3">Acetyl xylan esterase domain-containing protein</fullName>
    </recommendedName>
</protein>
<dbReference type="GO" id="GO:0052689">
    <property type="term" value="F:carboxylic ester hydrolase activity"/>
    <property type="evidence" value="ECO:0007669"/>
    <property type="project" value="TreeGrafter"/>
</dbReference>
<name>A0A0D5NRT4_9BACL</name>
<reference evidence="4 5" key="1">
    <citation type="journal article" date="2015" name="J. Biotechnol.">
        <title>Complete genome sequence of Paenibacillus beijingensis 7188(T) (=DSM 24997(T)), a novel rhizobacterium from jujube garden soil.</title>
        <authorList>
            <person name="Kwak Y."/>
            <person name="Shin J.H."/>
        </authorList>
    </citation>
    <scope>NUCLEOTIDE SEQUENCE [LARGE SCALE GENOMIC DNA]</scope>
    <source>
        <strain evidence="4 5">DSM 24997</strain>
    </source>
</reference>
<accession>A0A0D5NRT4</accession>
<dbReference type="InterPro" id="IPR029058">
    <property type="entry name" value="AB_hydrolase_fold"/>
</dbReference>
<dbReference type="EMBL" id="CP011058">
    <property type="protein sequence ID" value="AJY77687.1"/>
    <property type="molecule type" value="Genomic_DNA"/>
</dbReference>
<organism evidence="4 5">
    <name type="scientific">Paenibacillus beijingensis</name>
    <dbReference type="NCBI Taxonomy" id="1126833"/>
    <lineage>
        <taxon>Bacteria</taxon>
        <taxon>Bacillati</taxon>
        <taxon>Bacillota</taxon>
        <taxon>Bacilli</taxon>
        <taxon>Bacillales</taxon>
        <taxon>Paenibacillaceae</taxon>
        <taxon>Paenibacillus</taxon>
    </lineage>
</organism>
<keyword evidence="5" id="KW-1185">Reference proteome</keyword>
<feature type="domain" description="Acetyl xylan esterase" evidence="3">
    <location>
        <begin position="8"/>
        <end position="330"/>
    </location>
</feature>
<dbReference type="AlphaFoldDB" id="A0A0D5NRT4"/>
<proteinExistence type="predicted"/>
<evidence type="ECO:0000313" key="5">
    <source>
        <dbReference type="Proteomes" id="UP000032633"/>
    </source>
</evidence>
<dbReference type="InterPro" id="IPR039069">
    <property type="entry name" value="CE7"/>
</dbReference>
<feature type="active site" description="Charge relay system" evidence="1">
    <location>
        <position position="285"/>
    </location>
</feature>
<dbReference type="SUPFAM" id="SSF53474">
    <property type="entry name" value="alpha/beta-Hydrolases"/>
    <property type="match status" value="1"/>
</dbReference>
<evidence type="ECO:0000313" key="4">
    <source>
        <dbReference type="EMBL" id="AJY77687.1"/>
    </source>
</evidence>
<feature type="active site" description="Charge relay system" evidence="1">
    <location>
        <position position="314"/>
    </location>
</feature>
<dbReference type="Gene3D" id="3.40.50.1820">
    <property type="entry name" value="alpha/beta hydrolase"/>
    <property type="match status" value="1"/>
</dbReference>
<dbReference type="InterPro" id="IPR008391">
    <property type="entry name" value="AXE1_dom"/>
</dbReference>
<dbReference type="STRING" id="1126833.VN24_12235"/>
<evidence type="ECO:0000256" key="2">
    <source>
        <dbReference type="PIRSR" id="PIRSR639069-2"/>
    </source>
</evidence>
<reference evidence="5" key="2">
    <citation type="submission" date="2015-03" db="EMBL/GenBank/DDBJ databases">
        <title>Genome sequence of Paenibacillus beijingensis strain DSM 24997T.</title>
        <authorList>
            <person name="Kwak Y."/>
            <person name="Shin J.-H."/>
        </authorList>
    </citation>
    <scope>NUCLEOTIDE SEQUENCE [LARGE SCALE GENOMIC DNA]</scope>
    <source>
        <strain evidence="5">DSM 24997</strain>
    </source>
</reference>
<dbReference type="KEGG" id="pbj:VN24_12235"/>
<dbReference type="OrthoDB" id="9770528at2"/>